<reference evidence="4 5" key="1">
    <citation type="submission" date="2024-04" db="EMBL/GenBank/DDBJ databases">
        <title>Draft genome sequence of Sessilibacter corallicola NBRC 116591.</title>
        <authorList>
            <person name="Miyakawa T."/>
            <person name="Kusuya Y."/>
            <person name="Miura T."/>
        </authorList>
    </citation>
    <scope>NUCLEOTIDE SEQUENCE [LARGE SCALE GENOMIC DNA]</scope>
    <source>
        <strain evidence="4 5">KU-00831-HH</strain>
    </source>
</reference>
<evidence type="ECO:0008006" key="6">
    <source>
        <dbReference type="Google" id="ProtNLM"/>
    </source>
</evidence>
<keyword evidence="5" id="KW-1185">Reference proteome</keyword>
<feature type="coiled-coil region" evidence="1">
    <location>
        <begin position="568"/>
        <end position="595"/>
    </location>
</feature>
<evidence type="ECO:0000256" key="2">
    <source>
        <dbReference type="SAM" id="MobiDB-lite"/>
    </source>
</evidence>
<accession>A0ABQ0ABR1</accession>
<dbReference type="EMBL" id="BAABWN010000009">
    <property type="protein sequence ID" value="GAA6169059.1"/>
    <property type="molecule type" value="Genomic_DNA"/>
</dbReference>
<evidence type="ECO:0000256" key="3">
    <source>
        <dbReference type="SAM" id="SignalP"/>
    </source>
</evidence>
<feature type="signal peptide" evidence="3">
    <location>
        <begin position="1"/>
        <end position="27"/>
    </location>
</feature>
<feature type="region of interest" description="Disordered" evidence="2">
    <location>
        <begin position="636"/>
        <end position="681"/>
    </location>
</feature>
<dbReference type="SUPFAM" id="SSF48452">
    <property type="entry name" value="TPR-like"/>
    <property type="match status" value="2"/>
</dbReference>
<feature type="chain" id="PRO_5047280758" description="Tetratricopeptide repeat protein" evidence="3">
    <location>
        <begin position="28"/>
        <end position="681"/>
    </location>
</feature>
<name>A0ABQ0ABR1_9GAMM</name>
<dbReference type="Proteomes" id="UP001465153">
    <property type="component" value="Unassembled WGS sequence"/>
</dbReference>
<keyword evidence="1" id="KW-0175">Coiled coil</keyword>
<evidence type="ECO:0000256" key="1">
    <source>
        <dbReference type="SAM" id="Coils"/>
    </source>
</evidence>
<protein>
    <recommendedName>
        <fullName evidence="6">Tetratricopeptide repeat protein</fullName>
    </recommendedName>
</protein>
<keyword evidence="3" id="KW-0732">Signal</keyword>
<evidence type="ECO:0000313" key="4">
    <source>
        <dbReference type="EMBL" id="GAA6169059.1"/>
    </source>
</evidence>
<evidence type="ECO:0000313" key="5">
    <source>
        <dbReference type="Proteomes" id="UP001465153"/>
    </source>
</evidence>
<dbReference type="InterPro" id="IPR011990">
    <property type="entry name" value="TPR-like_helical_dom_sf"/>
</dbReference>
<dbReference type="Gene3D" id="1.25.40.10">
    <property type="entry name" value="Tetratricopeptide repeat domain"/>
    <property type="match status" value="2"/>
</dbReference>
<comment type="caution">
    <text evidence="4">The sequence shown here is derived from an EMBL/GenBank/DDBJ whole genome shotgun (WGS) entry which is preliminary data.</text>
</comment>
<organism evidence="4 5">
    <name type="scientific">Sessilibacter corallicola</name>
    <dbReference type="NCBI Taxonomy" id="2904075"/>
    <lineage>
        <taxon>Bacteria</taxon>
        <taxon>Pseudomonadati</taxon>
        <taxon>Pseudomonadota</taxon>
        <taxon>Gammaproteobacteria</taxon>
        <taxon>Cellvibrionales</taxon>
        <taxon>Cellvibrionaceae</taxon>
        <taxon>Sessilibacter</taxon>
    </lineage>
</organism>
<dbReference type="RefSeq" id="WP_353303705.1">
    <property type="nucleotide sequence ID" value="NZ_BAABWN010000009.1"/>
</dbReference>
<proteinExistence type="predicted"/>
<gene>
    <name evidence="4" type="ORF">NBRC116591_28700</name>
</gene>
<sequence length="681" mass="76150">MATVAAKTLRLSLAAATLSVCSLAAEAAKKEALSSVADLSYGVTLYHYFQNDYFNALSELYVAKERGGIQGHGDNPAIIEGGISLAFGMHNTASDLFNELLADESKPTSVKNAAWLNLSKLAYQRSQWSTAAQSLANLDAENASHLVNIERLALQTNIHIHQDNLQAAEDSLNLLIESKGKKDPTAWPYYLHHNLASAYGRNGNFSQAISHYQSVYAADLTEYSLEPDLQLALRDKAHTAAGFSHLALNEYEAAQAEFNQVRLVDGLSNQALLGSGWAAYGQEVYGDAIRPWQELLRRSLFEPEVQEASLALPFAYEKMGAQGEALLAYLDAENTYESELNRIDAATGALSDIALLPLLNIEVDRNSNWLNTPELVEAPIINYLQRLVTRNQFQARVQELRDMQALIEELTVWEQKLTDYQDLNQARTEQRAQQDLEIQNRDYDTLIQTLAEQKATVDTEISRIRSEEDYFALATDPDTLDLIKRAKRSKALAEKAGDLVSPRKQAQAKLYWGILYWQQSQNFHDNLWTLEQQRDSLAREINTVKNSFDRVMDASHNAPDIIPMQQRLDQAEADIAQKQDNLTQLLATIENELRTELLAELEQQKLRVRFYLAETKLSIARLYDTRPIDGDLLIDTNEQETHSLPEVSPGSGNSDINSNSIIDDDTSALESAPQEEGSDDA</sequence>